<dbReference type="CDD" id="cd07503">
    <property type="entry name" value="HAD_HisB-N"/>
    <property type="match status" value="1"/>
</dbReference>
<gene>
    <name evidence="13" type="ORF">A3G50_01245</name>
</gene>
<evidence type="ECO:0000256" key="4">
    <source>
        <dbReference type="ARBA" id="ARBA00022490"/>
    </source>
</evidence>
<comment type="subcellular location">
    <subcellularLocation>
        <location evidence="2 9">Cytoplasm</location>
    </subcellularLocation>
</comment>
<feature type="binding site" evidence="12">
    <location>
        <position position="93"/>
    </location>
    <ligand>
        <name>Zn(2+)</name>
        <dbReference type="ChEBI" id="CHEBI:29105"/>
    </ligand>
</feature>
<evidence type="ECO:0000256" key="11">
    <source>
        <dbReference type="PIRSR" id="PIRSR004682-3"/>
    </source>
</evidence>
<dbReference type="GO" id="GO:0005737">
    <property type="term" value="C:cytoplasm"/>
    <property type="evidence" value="ECO:0007669"/>
    <property type="project" value="UniProtKB-SubCell"/>
</dbReference>
<evidence type="ECO:0000313" key="14">
    <source>
        <dbReference type="Proteomes" id="UP000176633"/>
    </source>
</evidence>
<feature type="binding site" evidence="12">
    <location>
        <position position="9"/>
    </location>
    <ligand>
        <name>Mg(2+)</name>
        <dbReference type="ChEBI" id="CHEBI:18420"/>
    </ligand>
</feature>
<feature type="active site" description="Nucleophile" evidence="10">
    <location>
        <position position="9"/>
    </location>
</feature>
<evidence type="ECO:0000256" key="6">
    <source>
        <dbReference type="ARBA" id="ARBA00022801"/>
    </source>
</evidence>
<keyword evidence="5 12" id="KW-0479">Metal-binding</keyword>
<evidence type="ECO:0000256" key="8">
    <source>
        <dbReference type="ARBA" id="ARBA00031828"/>
    </source>
</evidence>
<feature type="binding site" evidence="12">
    <location>
        <position position="11"/>
    </location>
    <ligand>
        <name>Mg(2+)</name>
        <dbReference type="ChEBI" id="CHEBI:18420"/>
    </ligand>
</feature>
<evidence type="ECO:0000256" key="10">
    <source>
        <dbReference type="PIRSR" id="PIRSR004682-1"/>
    </source>
</evidence>
<dbReference type="InterPro" id="IPR023214">
    <property type="entry name" value="HAD_sf"/>
</dbReference>
<comment type="caution">
    <text evidence="13">The sequence shown here is derived from an EMBL/GenBank/DDBJ whole genome shotgun (WGS) entry which is preliminary data.</text>
</comment>
<feature type="binding site" evidence="12">
    <location>
        <position position="101"/>
    </location>
    <ligand>
        <name>Zn(2+)</name>
        <dbReference type="ChEBI" id="CHEBI:29105"/>
    </ligand>
</feature>
<feature type="binding site" evidence="12">
    <location>
        <position position="103"/>
    </location>
    <ligand>
        <name>Zn(2+)</name>
        <dbReference type="ChEBI" id="CHEBI:29105"/>
    </ligand>
</feature>
<dbReference type="Pfam" id="PF08645">
    <property type="entry name" value="PNK3P"/>
    <property type="match status" value="1"/>
</dbReference>
<dbReference type="GO" id="GO:0000105">
    <property type="term" value="P:L-histidine biosynthetic process"/>
    <property type="evidence" value="ECO:0007669"/>
    <property type="project" value="InterPro"/>
</dbReference>
<evidence type="ECO:0000256" key="7">
    <source>
        <dbReference type="ARBA" id="ARBA00023277"/>
    </source>
</evidence>
<feature type="binding site" evidence="12">
    <location>
        <position position="132"/>
    </location>
    <ligand>
        <name>Mg(2+)</name>
        <dbReference type="ChEBI" id="CHEBI:18420"/>
    </ligand>
</feature>
<evidence type="ECO:0000313" key="13">
    <source>
        <dbReference type="EMBL" id="OGG43258.1"/>
    </source>
</evidence>
<organism evidence="13 14">
    <name type="scientific">Candidatus Jorgensenbacteria bacterium RIFCSPLOWO2_12_FULL_42_11</name>
    <dbReference type="NCBI Taxonomy" id="1798473"/>
    <lineage>
        <taxon>Bacteria</taxon>
        <taxon>Candidatus Joergenseniibacteriota</taxon>
    </lineage>
</organism>
<dbReference type="SUPFAM" id="SSF56784">
    <property type="entry name" value="HAD-like"/>
    <property type="match status" value="1"/>
</dbReference>
<dbReference type="EC" id="3.1.3.-" evidence="9"/>
<dbReference type="NCBIfam" id="TIGR01662">
    <property type="entry name" value="HAD-SF-IIIA"/>
    <property type="match status" value="1"/>
</dbReference>
<keyword evidence="7 9" id="KW-0119">Carbohydrate metabolism</keyword>
<dbReference type="InterPro" id="IPR036412">
    <property type="entry name" value="HAD-like_sf"/>
</dbReference>
<feature type="binding site" evidence="12">
    <location>
        <position position="95"/>
    </location>
    <ligand>
        <name>Zn(2+)</name>
        <dbReference type="ChEBI" id="CHEBI:29105"/>
    </ligand>
</feature>
<evidence type="ECO:0000256" key="12">
    <source>
        <dbReference type="PIRSR" id="PIRSR004682-4"/>
    </source>
</evidence>
<keyword evidence="6 9" id="KW-0378">Hydrolase</keyword>
<dbReference type="STRING" id="1798473.A3G50_01245"/>
<dbReference type="GO" id="GO:0005975">
    <property type="term" value="P:carbohydrate metabolic process"/>
    <property type="evidence" value="ECO:0007669"/>
    <property type="project" value="InterPro"/>
</dbReference>
<accession>A0A1F6C2F4</accession>
<dbReference type="Gene3D" id="3.40.50.1000">
    <property type="entry name" value="HAD superfamily/HAD-like"/>
    <property type="match status" value="1"/>
</dbReference>
<dbReference type="NCBIfam" id="TIGR01261">
    <property type="entry name" value="hisB_Nterm"/>
    <property type="match status" value="1"/>
</dbReference>
<dbReference type="GO" id="GO:0004424">
    <property type="term" value="F:imidazoleglycerol-phosphate dehydratase activity"/>
    <property type="evidence" value="ECO:0007669"/>
    <property type="project" value="InterPro"/>
</dbReference>
<dbReference type="NCBIfam" id="TIGR01656">
    <property type="entry name" value="Histidinol-ppas"/>
    <property type="match status" value="1"/>
</dbReference>
<keyword evidence="4 9" id="KW-0963">Cytoplasm</keyword>
<dbReference type="InterPro" id="IPR006543">
    <property type="entry name" value="Histidinol-phos"/>
</dbReference>
<proteinExistence type="inferred from homology"/>
<comment type="cofactor">
    <cofactor evidence="1 12">
        <name>Mg(2+)</name>
        <dbReference type="ChEBI" id="CHEBI:18420"/>
    </cofactor>
</comment>
<keyword evidence="12" id="KW-0460">Magnesium</keyword>
<dbReference type="Proteomes" id="UP000176633">
    <property type="component" value="Unassembled WGS sequence"/>
</dbReference>
<reference evidence="13 14" key="1">
    <citation type="journal article" date="2016" name="Nat. Commun.">
        <title>Thousands of microbial genomes shed light on interconnected biogeochemical processes in an aquifer system.</title>
        <authorList>
            <person name="Anantharaman K."/>
            <person name="Brown C.T."/>
            <person name="Hug L.A."/>
            <person name="Sharon I."/>
            <person name="Castelle C.J."/>
            <person name="Probst A.J."/>
            <person name="Thomas B.C."/>
            <person name="Singh A."/>
            <person name="Wilkins M.J."/>
            <person name="Karaoz U."/>
            <person name="Brodie E.L."/>
            <person name="Williams K.H."/>
            <person name="Hubbard S.S."/>
            <person name="Banfield J.F."/>
        </authorList>
    </citation>
    <scope>NUCLEOTIDE SEQUENCE [LARGE SCALE GENOMIC DNA]</scope>
</reference>
<dbReference type="PANTHER" id="PTHR42891:SF1">
    <property type="entry name" value="D-GLYCERO-BETA-D-MANNO-HEPTOSE-1,7-BISPHOSPHATE 7-PHOSPHATASE"/>
    <property type="match status" value="1"/>
</dbReference>
<comment type="cofactor">
    <cofactor evidence="12">
        <name>Zn(2+)</name>
        <dbReference type="ChEBI" id="CHEBI:29105"/>
    </cofactor>
</comment>
<keyword evidence="12" id="KW-0862">Zinc</keyword>
<dbReference type="GO" id="GO:0004401">
    <property type="term" value="F:histidinol-phosphatase activity"/>
    <property type="evidence" value="ECO:0007669"/>
    <property type="project" value="InterPro"/>
</dbReference>
<dbReference type="AlphaFoldDB" id="A0A1F6C2F4"/>
<evidence type="ECO:0000256" key="2">
    <source>
        <dbReference type="ARBA" id="ARBA00004496"/>
    </source>
</evidence>
<evidence type="ECO:0000256" key="1">
    <source>
        <dbReference type="ARBA" id="ARBA00001946"/>
    </source>
</evidence>
<comment type="similarity">
    <text evidence="9">Belongs to the gmhB family.</text>
</comment>
<dbReference type="InterPro" id="IPR005954">
    <property type="entry name" value="HisB_N"/>
</dbReference>
<dbReference type="InterPro" id="IPR006549">
    <property type="entry name" value="HAD-SF_hydro_IIIA"/>
</dbReference>
<dbReference type="PIRSF" id="PIRSF004682">
    <property type="entry name" value="GmhB"/>
    <property type="match status" value="1"/>
</dbReference>
<dbReference type="InterPro" id="IPR013954">
    <property type="entry name" value="PNK3P"/>
</dbReference>
<feature type="site" description="Stabilizes the phosphoryl group" evidence="11">
    <location>
        <position position="54"/>
    </location>
</feature>
<evidence type="ECO:0000256" key="5">
    <source>
        <dbReference type="ARBA" id="ARBA00022723"/>
    </source>
</evidence>
<dbReference type="InterPro" id="IPR004446">
    <property type="entry name" value="Heptose_bisP_phosphatase"/>
</dbReference>
<dbReference type="EMBL" id="MFKM01000019">
    <property type="protein sequence ID" value="OGG43258.1"/>
    <property type="molecule type" value="Genomic_DNA"/>
</dbReference>
<evidence type="ECO:0000256" key="3">
    <source>
        <dbReference type="ARBA" id="ARBA00011245"/>
    </source>
</evidence>
<feature type="site" description="Stabilizes the phosphoryl group" evidence="11">
    <location>
        <position position="105"/>
    </location>
</feature>
<sequence length="167" mass="19192">MKRKYVFLDRDGTLIFEPPDTFQIDGIEKLRILDGVIEGLQKLRSLGYGLIMISNQDGLGTPSFPKNDFEAPHNLMLKIFKQNGIVFEKIFICPHLSQDKCACRKPKTGLVDKYLKANKNRIEFKKSFVCGDRESDKQFAKNLGFRFILAETNGSFIKVIQKLKEKK</sequence>
<dbReference type="PANTHER" id="PTHR42891">
    <property type="entry name" value="D-GLYCERO-BETA-D-MANNO-HEPTOSE-1,7-BISPHOSPHATE 7-PHOSPHATASE"/>
    <property type="match status" value="1"/>
</dbReference>
<feature type="site" description="Contributes to substrate recognition" evidence="11">
    <location>
        <position position="104"/>
    </location>
</feature>
<name>A0A1F6C2F4_9BACT</name>
<feature type="active site" description="Nucleophile" evidence="10">
    <location>
        <position position="11"/>
    </location>
</feature>
<dbReference type="GO" id="GO:0046872">
    <property type="term" value="F:metal ion binding"/>
    <property type="evidence" value="ECO:0007669"/>
    <property type="project" value="UniProtKB-KW"/>
</dbReference>
<evidence type="ECO:0000256" key="9">
    <source>
        <dbReference type="PIRNR" id="PIRNR004682"/>
    </source>
</evidence>
<comment type="subunit">
    <text evidence="3">Monomer.</text>
</comment>
<protein>
    <recommendedName>
        <fullName evidence="8 9">D,D-heptose 1,7-bisphosphate phosphatase</fullName>
        <ecNumber evidence="9">3.1.3.-</ecNumber>
    </recommendedName>
</protein>